<dbReference type="EMBL" id="LXQA011385343">
    <property type="protein sequence ID" value="MCI95387.1"/>
    <property type="molecule type" value="Genomic_DNA"/>
</dbReference>
<protein>
    <submittedName>
        <fullName evidence="1">Uncharacterized protein</fullName>
    </submittedName>
</protein>
<dbReference type="AlphaFoldDB" id="A0A392W4Y4"/>
<feature type="non-terminal residue" evidence="1">
    <location>
        <position position="63"/>
    </location>
</feature>
<sequence length="63" mass="7213">MARCAVDAEEVWNCFCHLRAAQERMARRASLLEDCIRNSRMMARCATSSGASRTFNVHHARRT</sequence>
<name>A0A392W4Y4_9FABA</name>
<dbReference type="Proteomes" id="UP000265520">
    <property type="component" value="Unassembled WGS sequence"/>
</dbReference>
<proteinExistence type="predicted"/>
<keyword evidence="2" id="KW-1185">Reference proteome</keyword>
<organism evidence="1 2">
    <name type="scientific">Trifolium medium</name>
    <dbReference type="NCBI Taxonomy" id="97028"/>
    <lineage>
        <taxon>Eukaryota</taxon>
        <taxon>Viridiplantae</taxon>
        <taxon>Streptophyta</taxon>
        <taxon>Embryophyta</taxon>
        <taxon>Tracheophyta</taxon>
        <taxon>Spermatophyta</taxon>
        <taxon>Magnoliopsida</taxon>
        <taxon>eudicotyledons</taxon>
        <taxon>Gunneridae</taxon>
        <taxon>Pentapetalae</taxon>
        <taxon>rosids</taxon>
        <taxon>fabids</taxon>
        <taxon>Fabales</taxon>
        <taxon>Fabaceae</taxon>
        <taxon>Papilionoideae</taxon>
        <taxon>50 kb inversion clade</taxon>
        <taxon>NPAAA clade</taxon>
        <taxon>Hologalegina</taxon>
        <taxon>IRL clade</taxon>
        <taxon>Trifolieae</taxon>
        <taxon>Trifolium</taxon>
    </lineage>
</organism>
<accession>A0A392W4Y4</accession>
<evidence type="ECO:0000313" key="1">
    <source>
        <dbReference type="EMBL" id="MCI95387.1"/>
    </source>
</evidence>
<comment type="caution">
    <text evidence="1">The sequence shown here is derived from an EMBL/GenBank/DDBJ whole genome shotgun (WGS) entry which is preliminary data.</text>
</comment>
<evidence type="ECO:0000313" key="2">
    <source>
        <dbReference type="Proteomes" id="UP000265520"/>
    </source>
</evidence>
<reference evidence="1 2" key="1">
    <citation type="journal article" date="2018" name="Front. Plant Sci.">
        <title>Red Clover (Trifolium pratense) and Zigzag Clover (T. medium) - A Picture of Genomic Similarities and Differences.</title>
        <authorList>
            <person name="Dluhosova J."/>
            <person name="Istvanek J."/>
            <person name="Nedelnik J."/>
            <person name="Repkova J."/>
        </authorList>
    </citation>
    <scope>NUCLEOTIDE SEQUENCE [LARGE SCALE GENOMIC DNA]</scope>
    <source>
        <strain evidence="2">cv. 10/8</strain>
        <tissue evidence="1">Leaf</tissue>
    </source>
</reference>